<comment type="caution">
    <text evidence="1">The sequence shown here is derived from an EMBL/GenBank/DDBJ whole genome shotgun (WGS) entry which is preliminary data.</text>
</comment>
<evidence type="ECO:0000313" key="2">
    <source>
        <dbReference type="Proteomes" id="UP001219518"/>
    </source>
</evidence>
<name>A0AAE1H4E2_9NEOP</name>
<reference evidence="1" key="2">
    <citation type="journal article" date="2023" name="BMC Genomics">
        <title>Pest status, molecular evolution, and epigenetic factors derived from the genome assembly of Frankliniella fusca, a thysanopteran phytovirus vector.</title>
        <authorList>
            <person name="Catto M.A."/>
            <person name="Labadie P.E."/>
            <person name="Jacobson A.L."/>
            <person name="Kennedy G.G."/>
            <person name="Srinivasan R."/>
            <person name="Hunt B.G."/>
        </authorList>
    </citation>
    <scope>NUCLEOTIDE SEQUENCE</scope>
    <source>
        <strain evidence="1">PL_HMW_Pooled</strain>
    </source>
</reference>
<reference evidence="1" key="1">
    <citation type="submission" date="2021-07" db="EMBL/GenBank/DDBJ databases">
        <authorList>
            <person name="Catto M.A."/>
            <person name="Jacobson A."/>
            <person name="Kennedy G."/>
            <person name="Labadie P."/>
            <person name="Hunt B.G."/>
            <person name="Srinivasan R."/>
        </authorList>
    </citation>
    <scope>NUCLEOTIDE SEQUENCE</scope>
    <source>
        <strain evidence="1">PL_HMW_Pooled</strain>
        <tissue evidence="1">Head</tissue>
    </source>
</reference>
<dbReference type="AlphaFoldDB" id="A0AAE1H4E2"/>
<organism evidence="1 2">
    <name type="scientific">Frankliniella fusca</name>
    <dbReference type="NCBI Taxonomy" id="407009"/>
    <lineage>
        <taxon>Eukaryota</taxon>
        <taxon>Metazoa</taxon>
        <taxon>Ecdysozoa</taxon>
        <taxon>Arthropoda</taxon>
        <taxon>Hexapoda</taxon>
        <taxon>Insecta</taxon>
        <taxon>Pterygota</taxon>
        <taxon>Neoptera</taxon>
        <taxon>Paraneoptera</taxon>
        <taxon>Thysanoptera</taxon>
        <taxon>Terebrantia</taxon>
        <taxon>Thripoidea</taxon>
        <taxon>Thripidae</taxon>
        <taxon>Frankliniella</taxon>
    </lineage>
</organism>
<gene>
    <name evidence="1" type="ORF">KUF71_005403</name>
</gene>
<protein>
    <submittedName>
        <fullName evidence="1">Cytosolic Fe-S cluster assembly factor NAR1</fullName>
    </submittedName>
</protein>
<evidence type="ECO:0000313" key="1">
    <source>
        <dbReference type="EMBL" id="KAK3914607.1"/>
    </source>
</evidence>
<dbReference type="EMBL" id="JAHWGI010000383">
    <property type="protein sequence ID" value="KAK3914607.1"/>
    <property type="molecule type" value="Genomic_DNA"/>
</dbReference>
<dbReference type="Proteomes" id="UP001219518">
    <property type="component" value="Unassembled WGS sequence"/>
</dbReference>
<accession>A0AAE1H4E2</accession>
<proteinExistence type="predicted"/>
<keyword evidence="2" id="KW-1185">Reference proteome</keyword>
<sequence length="45" mass="5068">MFVQGSRGNHEKVAISNVILGIDFTGKTKRSPRRANSLLRRGKRD</sequence>